<dbReference type="eggNOG" id="COG1247">
    <property type="taxonomic scope" value="Bacteria"/>
</dbReference>
<dbReference type="InterPro" id="IPR000182">
    <property type="entry name" value="GNAT_dom"/>
</dbReference>
<dbReference type="PANTHER" id="PTHR43138">
    <property type="entry name" value="ACETYLTRANSFERASE, GNAT FAMILY"/>
    <property type="match status" value="1"/>
</dbReference>
<dbReference type="OrthoDB" id="9788300at2"/>
<dbReference type="PANTHER" id="PTHR43138:SF1">
    <property type="entry name" value="N-ACETYLTRANSFERASE ACA1"/>
    <property type="match status" value="1"/>
</dbReference>
<organism evidence="2 3">
    <name type="scientific">Streptacidiphilus jiangxiensis</name>
    <dbReference type="NCBI Taxonomy" id="235985"/>
    <lineage>
        <taxon>Bacteria</taxon>
        <taxon>Bacillati</taxon>
        <taxon>Actinomycetota</taxon>
        <taxon>Actinomycetes</taxon>
        <taxon>Kitasatosporales</taxon>
        <taxon>Streptomycetaceae</taxon>
        <taxon>Streptacidiphilus</taxon>
    </lineage>
</organism>
<dbReference type="Gene3D" id="3.40.630.30">
    <property type="match status" value="1"/>
</dbReference>
<keyword evidence="3" id="KW-1185">Reference proteome</keyword>
<gene>
    <name evidence="2" type="ORF">SAMN05414137_123105</name>
</gene>
<dbReference type="EMBL" id="FOAZ01000023">
    <property type="protein sequence ID" value="SEM31424.1"/>
    <property type="molecule type" value="Genomic_DNA"/>
</dbReference>
<dbReference type="CDD" id="cd04301">
    <property type="entry name" value="NAT_SF"/>
    <property type="match status" value="1"/>
</dbReference>
<reference evidence="3" key="1">
    <citation type="submission" date="2016-10" db="EMBL/GenBank/DDBJ databases">
        <authorList>
            <person name="Varghese N."/>
        </authorList>
    </citation>
    <scope>NUCLEOTIDE SEQUENCE [LARGE SCALE GENOMIC DNA]</scope>
    <source>
        <strain evidence="3">DSM 45096 / BCRC 16803 / CGMCC 4.1857 / CIP 109030 / JCM 12277 / KCTC 19219 / NBRC 100920 / 33214</strain>
    </source>
</reference>
<dbReference type="Pfam" id="PF00583">
    <property type="entry name" value="Acetyltransf_1"/>
    <property type="match status" value="1"/>
</dbReference>
<dbReference type="AlphaFoldDB" id="A0A1H7XCR7"/>
<evidence type="ECO:0000313" key="2">
    <source>
        <dbReference type="EMBL" id="SEM31424.1"/>
    </source>
</evidence>
<dbReference type="InterPro" id="IPR052742">
    <property type="entry name" value="Mito_N-acetyltransferase"/>
</dbReference>
<evidence type="ECO:0000259" key="1">
    <source>
        <dbReference type="PROSITE" id="PS51186"/>
    </source>
</evidence>
<dbReference type="Proteomes" id="UP000183015">
    <property type="component" value="Unassembled WGS sequence"/>
</dbReference>
<dbReference type="STRING" id="235985.SAMN05414137_123105"/>
<keyword evidence="2" id="KW-0808">Transferase</keyword>
<dbReference type="InterPro" id="IPR016181">
    <property type="entry name" value="Acyl_CoA_acyltransferase"/>
</dbReference>
<keyword evidence="2" id="KW-0012">Acyltransferase</keyword>
<dbReference type="RefSeq" id="WP_042458260.1">
    <property type="nucleotide sequence ID" value="NZ_BBPN01000051.1"/>
</dbReference>
<dbReference type="PROSITE" id="PS51186">
    <property type="entry name" value="GNAT"/>
    <property type="match status" value="1"/>
</dbReference>
<evidence type="ECO:0000313" key="3">
    <source>
        <dbReference type="Proteomes" id="UP000183015"/>
    </source>
</evidence>
<sequence length="162" mass="17767">MQIREATDADWASIWPFFHEITAAGETFTYPTDVDEATGRAMWMVRPPGHVVVAVNRSGQVLGTATMYANKMGPGSHIASGSFMVDPKHQGRGVGGALCRYLLGWSREQGFRGVQFNAVAASNTHAVHLYESLGFEIMTTIPEGFHHPTQGYVGLHIMYVKL</sequence>
<dbReference type="SUPFAM" id="SSF55729">
    <property type="entry name" value="Acyl-CoA N-acyltransferases (Nat)"/>
    <property type="match status" value="1"/>
</dbReference>
<protein>
    <submittedName>
        <fullName evidence="2">L-amino acid N-acyltransferase YncA</fullName>
    </submittedName>
</protein>
<feature type="domain" description="N-acetyltransferase" evidence="1">
    <location>
        <begin position="1"/>
        <end position="162"/>
    </location>
</feature>
<proteinExistence type="predicted"/>
<accession>A0A1H7XCR7</accession>
<name>A0A1H7XCR7_STRJI</name>
<dbReference type="GO" id="GO:0016747">
    <property type="term" value="F:acyltransferase activity, transferring groups other than amino-acyl groups"/>
    <property type="evidence" value="ECO:0007669"/>
    <property type="project" value="InterPro"/>
</dbReference>